<reference evidence="2 3" key="1">
    <citation type="submission" date="2023-08" db="EMBL/GenBank/DDBJ databases">
        <title>Black Yeasts Isolated from many extreme environments.</title>
        <authorList>
            <person name="Coleine C."/>
            <person name="Stajich J.E."/>
            <person name="Selbmann L."/>
        </authorList>
    </citation>
    <scope>NUCLEOTIDE SEQUENCE [LARGE SCALE GENOMIC DNA]</scope>
    <source>
        <strain evidence="2 3">CCFEE 5935</strain>
    </source>
</reference>
<dbReference type="RefSeq" id="XP_064659750.1">
    <property type="nucleotide sequence ID" value="XM_064802389.1"/>
</dbReference>
<gene>
    <name evidence="2" type="ORF">LTR77_005140</name>
</gene>
<evidence type="ECO:0000259" key="1">
    <source>
        <dbReference type="Pfam" id="PF20150"/>
    </source>
</evidence>
<proteinExistence type="predicted"/>
<evidence type="ECO:0000313" key="2">
    <source>
        <dbReference type="EMBL" id="KAK5170552.1"/>
    </source>
</evidence>
<dbReference type="InterPro" id="IPR045518">
    <property type="entry name" value="2EXR"/>
</dbReference>
<dbReference type="GeneID" id="89926484"/>
<dbReference type="PANTHER" id="PTHR42085">
    <property type="entry name" value="F-BOX DOMAIN-CONTAINING PROTEIN"/>
    <property type="match status" value="1"/>
</dbReference>
<protein>
    <recommendedName>
        <fullName evidence="1">2EXR domain-containing protein</fullName>
    </recommendedName>
</protein>
<dbReference type="AlphaFoldDB" id="A0AAV9PE89"/>
<dbReference type="Proteomes" id="UP001337655">
    <property type="component" value="Unassembled WGS sequence"/>
</dbReference>
<comment type="caution">
    <text evidence="2">The sequence shown here is derived from an EMBL/GenBank/DDBJ whole genome shotgun (WGS) entry which is preliminary data.</text>
</comment>
<accession>A0AAV9PE89</accession>
<feature type="domain" description="2EXR" evidence="1">
    <location>
        <begin position="13"/>
        <end position="75"/>
    </location>
</feature>
<dbReference type="Pfam" id="PF20150">
    <property type="entry name" value="2EXR"/>
    <property type="match status" value="1"/>
</dbReference>
<name>A0AAV9PE89_9PEZI</name>
<dbReference type="EMBL" id="JAVRRT010000007">
    <property type="protein sequence ID" value="KAK5170552.1"/>
    <property type="molecule type" value="Genomic_DNA"/>
</dbReference>
<organism evidence="2 3">
    <name type="scientific">Saxophila tyrrhenica</name>
    <dbReference type="NCBI Taxonomy" id="1690608"/>
    <lineage>
        <taxon>Eukaryota</taxon>
        <taxon>Fungi</taxon>
        <taxon>Dikarya</taxon>
        <taxon>Ascomycota</taxon>
        <taxon>Pezizomycotina</taxon>
        <taxon>Dothideomycetes</taxon>
        <taxon>Dothideomycetidae</taxon>
        <taxon>Mycosphaerellales</taxon>
        <taxon>Extremaceae</taxon>
        <taxon>Saxophila</taxon>
    </lineage>
</organism>
<dbReference type="PANTHER" id="PTHR42085:SF2">
    <property type="entry name" value="F-BOX DOMAIN-CONTAINING PROTEIN"/>
    <property type="match status" value="1"/>
</dbReference>
<sequence length="127" mass="14550">MAPPPDQPCYLLKKLPAELRNEIWTLALASQTEHDDSSNDLWVTERPNAPISRRQPPITLTCRQIRDEALPFFYATGQFVASGYIEGVIHRLERWLIVIGDVHHLEQLTIATSLTEYHHDLPVLVEI</sequence>
<evidence type="ECO:0000313" key="3">
    <source>
        <dbReference type="Proteomes" id="UP001337655"/>
    </source>
</evidence>
<keyword evidence="3" id="KW-1185">Reference proteome</keyword>
<dbReference type="InterPro" id="IPR038883">
    <property type="entry name" value="AN11006-like"/>
</dbReference>